<keyword evidence="10" id="KW-1185">Reference proteome</keyword>
<accession>A0A6M5Z341</accession>
<dbReference type="GO" id="GO:0030246">
    <property type="term" value="F:carbohydrate binding"/>
    <property type="evidence" value="ECO:0007669"/>
    <property type="project" value="InterPro"/>
</dbReference>
<keyword evidence="7" id="KW-0812">Transmembrane</keyword>
<keyword evidence="4" id="KW-0238">DNA-binding</keyword>
<evidence type="ECO:0000256" key="3">
    <source>
        <dbReference type="ARBA" id="ARBA00023082"/>
    </source>
</evidence>
<proteinExistence type="inferred from homology"/>
<dbReference type="PANTHER" id="PTHR43133:SF8">
    <property type="entry name" value="RNA POLYMERASE SIGMA FACTOR HI_1459-RELATED"/>
    <property type="match status" value="1"/>
</dbReference>
<evidence type="ECO:0000256" key="2">
    <source>
        <dbReference type="ARBA" id="ARBA00023015"/>
    </source>
</evidence>
<dbReference type="CDD" id="cd06171">
    <property type="entry name" value="Sigma70_r4"/>
    <property type="match status" value="1"/>
</dbReference>
<dbReference type="PANTHER" id="PTHR43133">
    <property type="entry name" value="RNA POLYMERASE ECF-TYPE SIGMA FACTO"/>
    <property type="match status" value="1"/>
</dbReference>
<keyword evidence="7" id="KW-0472">Membrane</keyword>
<keyword evidence="7" id="KW-1133">Transmembrane helix</keyword>
<dbReference type="InterPro" id="IPR014284">
    <property type="entry name" value="RNA_pol_sigma-70_dom"/>
</dbReference>
<organism evidence="9 10">
    <name type="scientific">Frigoriglobus tundricola</name>
    <dbReference type="NCBI Taxonomy" id="2774151"/>
    <lineage>
        <taxon>Bacteria</taxon>
        <taxon>Pseudomonadati</taxon>
        <taxon>Planctomycetota</taxon>
        <taxon>Planctomycetia</taxon>
        <taxon>Gemmatales</taxon>
        <taxon>Gemmataceae</taxon>
        <taxon>Frigoriglobus</taxon>
    </lineage>
</organism>
<dbReference type="InterPro" id="IPR013324">
    <property type="entry name" value="RNA_pol_sigma_r3/r4-like"/>
</dbReference>
<evidence type="ECO:0000313" key="10">
    <source>
        <dbReference type="Proteomes" id="UP000503447"/>
    </source>
</evidence>
<feature type="region of interest" description="Disordered" evidence="6">
    <location>
        <begin position="220"/>
        <end position="247"/>
    </location>
</feature>
<dbReference type="InterPro" id="IPR013784">
    <property type="entry name" value="Carb-bd-like_fold"/>
</dbReference>
<dbReference type="GO" id="GO:0006352">
    <property type="term" value="P:DNA-templated transcription initiation"/>
    <property type="evidence" value="ECO:0007669"/>
    <property type="project" value="InterPro"/>
</dbReference>
<dbReference type="SUPFAM" id="SSF49452">
    <property type="entry name" value="Starch-binding domain-like"/>
    <property type="match status" value="1"/>
</dbReference>
<dbReference type="Proteomes" id="UP000503447">
    <property type="component" value="Chromosome"/>
</dbReference>
<keyword evidence="5" id="KW-0804">Transcription</keyword>
<comment type="similarity">
    <text evidence="1">Belongs to the sigma-70 factor family. ECF subfamily.</text>
</comment>
<evidence type="ECO:0000259" key="8">
    <source>
        <dbReference type="Pfam" id="PF08281"/>
    </source>
</evidence>
<feature type="compositionally biased region" description="Basic and acidic residues" evidence="6">
    <location>
        <begin position="236"/>
        <end position="247"/>
    </location>
</feature>
<protein>
    <recommendedName>
        <fullName evidence="8">RNA polymerase sigma factor 70 region 4 type 2 domain-containing protein</fullName>
    </recommendedName>
</protein>
<dbReference type="SUPFAM" id="SSF88659">
    <property type="entry name" value="Sigma3 and sigma4 domains of RNA polymerase sigma factors"/>
    <property type="match status" value="1"/>
</dbReference>
<dbReference type="KEGG" id="ftj:FTUN_7546"/>
<feature type="transmembrane region" description="Helical" evidence="7">
    <location>
        <begin position="199"/>
        <end position="220"/>
    </location>
</feature>
<evidence type="ECO:0000256" key="4">
    <source>
        <dbReference type="ARBA" id="ARBA00023125"/>
    </source>
</evidence>
<dbReference type="NCBIfam" id="TIGR02937">
    <property type="entry name" value="sigma70-ECF"/>
    <property type="match status" value="1"/>
</dbReference>
<dbReference type="Pfam" id="PF08281">
    <property type="entry name" value="Sigma70_r4_2"/>
    <property type="match status" value="1"/>
</dbReference>
<dbReference type="InterPro" id="IPR036388">
    <property type="entry name" value="WH-like_DNA-bd_sf"/>
</dbReference>
<dbReference type="Gene3D" id="1.10.10.10">
    <property type="entry name" value="Winged helix-like DNA-binding domain superfamily/Winged helix DNA-binding domain"/>
    <property type="match status" value="1"/>
</dbReference>
<evidence type="ECO:0000313" key="9">
    <source>
        <dbReference type="EMBL" id="QJW99923.1"/>
    </source>
</evidence>
<dbReference type="GO" id="GO:0003677">
    <property type="term" value="F:DNA binding"/>
    <property type="evidence" value="ECO:0007669"/>
    <property type="project" value="UniProtKB-KW"/>
</dbReference>
<dbReference type="RefSeq" id="WP_171474795.1">
    <property type="nucleotide sequence ID" value="NZ_CP053452.2"/>
</dbReference>
<evidence type="ECO:0000256" key="6">
    <source>
        <dbReference type="SAM" id="MobiDB-lite"/>
    </source>
</evidence>
<sequence>MCRRALPAADTEDACQAVFVVLARKAAGRWQPSVANWLYSTARKVCRDARRAAGRRAKREGRAAIPEAVSPADQMTAGELFAALDDELDRLPPIYREPLVLCYLDGLTREDAAVRLGVPSGTVKSRLERGRKSLAGALAKRGLALGLGLLTLAATSPAGASPPQLVESILAAVGGKPSASVAALAQGGVMNRLHTTVKLAAVVLALAGLGFGVLTGPLTARPRKPAEKVTQPQAEVKAEPPKPDAQERTIRGKVVDPNGKPAAGAEVFLFRDEHDRPERLGVTGADGTFAFRTSRDGLGASVGARAEGAGVGFVRLDRPSSIEAVELRLVADEAIRGRVIDTEGKPVAGARVTPLFILWSPGQSADWFLNPWKTRDPRHPFPAPREQLRLPPRGSFLATTTDADGRFVVTGTGAERVVALRVSGTGIAATDLYVITRPQFDPAPYNEAAAKNIRPDERDRVFVPPLHGPSVSLVVEPEKVIRGTVTAAGSDGKPARPRGGATVTLTGPLVGLIRQSARTDAEGRYEIRGARKATGYVLEVAGDPDAGLLPSRLALVDPPGQTPLTANVTLVPGVVITGRVVDKGTGRPVAGWVATAPMVDNQLATNRPEYAAATWDATRSYTKPDGTFRVVAVPGPVLLMGGVDGRKERNLPAGIRYKPAVADPKYARYFNARDGFTEFYNPGSSRSPLQGNYCKVFELKEGAAAVKNDVVLEPADAPRLIAVRDPNGNPVKGVLVSGVGPVSSGAVFVESDTCAAYHLERRVDRLMVFYEPTKKLYGSLTLNGDGKEPVTVTVAPAGSVTGRLVGADGKPIAGAVVRFRLDDRGADEIVGAATGETPAVTGADGSFRLDTLPAGLKFTLLVRLGKREDELGPYPTDPAAGLKPDARLDLGAITPKKNFDGE</sequence>
<evidence type="ECO:0000256" key="1">
    <source>
        <dbReference type="ARBA" id="ARBA00010641"/>
    </source>
</evidence>
<dbReference type="InterPro" id="IPR039425">
    <property type="entry name" value="RNA_pol_sigma-70-like"/>
</dbReference>
<reference evidence="10" key="1">
    <citation type="submission" date="2020-05" db="EMBL/GenBank/DDBJ databases">
        <title>Frigoriglobus tundricola gen. nov., sp. nov., a psychrotolerant cellulolytic planctomycete of the family Gemmataceae with two divergent copies of 16S rRNA gene.</title>
        <authorList>
            <person name="Kulichevskaya I.S."/>
            <person name="Ivanova A.A."/>
            <person name="Naumoff D.G."/>
            <person name="Beletsky A.V."/>
            <person name="Rijpstra W.I.C."/>
            <person name="Sinninghe Damste J.S."/>
            <person name="Mardanov A.V."/>
            <person name="Ravin N.V."/>
            <person name="Dedysh S.N."/>
        </authorList>
    </citation>
    <scope>NUCLEOTIDE SEQUENCE [LARGE SCALE GENOMIC DNA]</scope>
    <source>
        <strain evidence="10">PL17</strain>
    </source>
</reference>
<dbReference type="EMBL" id="CP053452">
    <property type="protein sequence ID" value="QJW99923.1"/>
    <property type="molecule type" value="Genomic_DNA"/>
</dbReference>
<feature type="domain" description="RNA polymerase sigma factor 70 region 4 type 2" evidence="8">
    <location>
        <begin position="83"/>
        <end position="134"/>
    </location>
</feature>
<evidence type="ECO:0000256" key="7">
    <source>
        <dbReference type="SAM" id="Phobius"/>
    </source>
</evidence>
<keyword evidence="3" id="KW-0731">Sigma factor</keyword>
<dbReference type="InterPro" id="IPR013249">
    <property type="entry name" value="RNA_pol_sigma70_r4_t2"/>
</dbReference>
<dbReference type="Gene3D" id="1.10.1740.10">
    <property type="match status" value="1"/>
</dbReference>
<keyword evidence="2" id="KW-0805">Transcription regulation</keyword>
<dbReference type="AlphaFoldDB" id="A0A6M5Z341"/>
<dbReference type="SUPFAM" id="SSF88946">
    <property type="entry name" value="Sigma2 domain of RNA polymerase sigma factors"/>
    <property type="match status" value="1"/>
</dbReference>
<evidence type="ECO:0000256" key="5">
    <source>
        <dbReference type="ARBA" id="ARBA00023163"/>
    </source>
</evidence>
<dbReference type="InterPro" id="IPR013325">
    <property type="entry name" value="RNA_pol_sigma_r2"/>
</dbReference>
<dbReference type="GO" id="GO:0016987">
    <property type="term" value="F:sigma factor activity"/>
    <property type="evidence" value="ECO:0007669"/>
    <property type="project" value="UniProtKB-KW"/>
</dbReference>
<gene>
    <name evidence="9" type="ORF">FTUN_7546</name>
</gene>
<name>A0A6M5Z341_9BACT</name>